<dbReference type="Proteomes" id="UP000270296">
    <property type="component" value="Unassembled WGS sequence"/>
</dbReference>
<reference evidence="4" key="1">
    <citation type="submission" date="2016-06" db="UniProtKB">
        <authorList>
            <consortium name="WormBaseParasite"/>
        </authorList>
    </citation>
    <scope>IDENTIFICATION</scope>
</reference>
<dbReference type="SUPFAM" id="SSF52047">
    <property type="entry name" value="RNI-like"/>
    <property type="match status" value="1"/>
</dbReference>
<feature type="domain" description="F-box/LRR-repeat protein 15-like leucin rich repeat" evidence="1">
    <location>
        <begin position="50"/>
        <end position="170"/>
    </location>
</feature>
<accession>A0A183IZS9</accession>
<dbReference type="PANTHER" id="PTHR13318">
    <property type="entry name" value="PARTNER OF PAIRED, ISOFORM B-RELATED"/>
    <property type="match status" value="1"/>
</dbReference>
<evidence type="ECO:0000313" key="4">
    <source>
        <dbReference type="WBParaSite" id="SBAD_0000945601-mRNA-1"/>
    </source>
</evidence>
<gene>
    <name evidence="2" type="ORF">SBAD_LOCUS9127</name>
</gene>
<dbReference type="InterPro" id="IPR032675">
    <property type="entry name" value="LRR_dom_sf"/>
</dbReference>
<evidence type="ECO:0000313" key="2">
    <source>
        <dbReference type="EMBL" id="VDP21392.1"/>
    </source>
</evidence>
<evidence type="ECO:0000313" key="3">
    <source>
        <dbReference type="Proteomes" id="UP000270296"/>
    </source>
</evidence>
<protein>
    <submittedName>
        <fullName evidence="4">F-box domain-containing protein</fullName>
    </submittedName>
</protein>
<dbReference type="OrthoDB" id="550575at2759"/>
<dbReference type="Pfam" id="PF25372">
    <property type="entry name" value="DUF7885"/>
    <property type="match status" value="1"/>
</dbReference>
<dbReference type="SMART" id="SM00367">
    <property type="entry name" value="LRR_CC"/>
    <property type="match status" value="6"/>
</dbReference>
<keyword evidence="3" id="KW-1185">Reference proteome</keyword>
<proteinExistence type="predicted"/>
<name>A0A183IZS9_9BILA</name>
<dbReference type="AlphaFoldDB" id="A0A183IZS9"/>
<dbReference type="PANTHER" id="PTHR13318:SF165">
    <property type="entry name" value="F-BOX_LRR-REPEAT PROTEIN FBXL-1"/>
    <property type="match status" value="1"/>
</dbReference>
<dbReference type="Gene3D" id="3.80.10.10">
    <property type="entry name" value="Ribonuclease Inhibitor"/>
    <property type="match status" value="2"/>
</dbReference>
<dbReference type="GO" id="GO:0031146">
    <property type="term" value="P:SCF-dependent proteasomal ubiquitin-dependent protein catabolic process"/>
    <property type="evidence" value="ECO:0007669"/>
    <property type="project" value="TreeGrafter"/>
</dbReference>
<sequence>MCVAKVKCVQLSKHITDQSIQYISSGCHRLEYLCLSMCPRVTDRSLQALSLGCQLLKDLEVAGCSLLTDSGFYALAKNCHDLERMDLEDCSLVSCLSIYSCGASTDCCCHFQSLSHCELITDEGMRQLSAALCLQDRLTVLELDNCPLLTDAALEYLARCKTITRVELYDCQLITRSGIRKFKQQLPSVMVHAYFAPATPPVQQRSSQYRYCRCCAII</sequence>
<dbReference type="InterPro" id="IPR006553">
    <property type="entry name" value="Leu-rich_rpt_Cys-con_subtyp"/>
</dbReference>
<dbReference type="EMBL" id="UZAM01012360">
    <property type="protein sequence ID" value="VDP21392.1"/>
    <property type="molecule type" value="Genomic_DNA"/>
</dbReference>
<evidence type="ECO:0000259" key="1">
    <source>
        <dbReference type="Pfam" id="PF25372"/>
    </source>
</evidence>
<organism evidence="4">
    <name type="scientific">Soboliphyme baturini</name>
    <dbReference type="NCBI Taxonomy" id="241478"/>
    <lineage>
        <taxon>Eukaryota</taxon>
        <taxon>Metazoa</taxon>
        <taxon>Ecdysozoa</taxon>
        <taxon>Nematoda</taxon>
        <taxon>Enoplea</taxon>
        <taxon>Dorylaimia</taxon>
        <taxon>Dioctophymatida</taxon>
        <taxon>Dioctophymatoidea</taxon>
        <taxon>Soboliphymatidae</taxon>
        <taxon>Soboliphyme</taxon>
    </lineage>
</organism>
<dbReference type="WBParaSite" id="SBAD_0000945601-mRNA-1">
    <property type="protein sequence ID" value="SBAD_0000945601-mRNA-1"/>
    <property type="gene ID" value="SBAD_0000945601"/>
</dbReference>
<dbReference type="FunFam" id="3.80.10.10:FF:000060">
    <property type="entry name" value="F-box/LRR-repeat protein 20 isoform 2"/>
    <property type="match status" value="1"/>
</dbReference>
<dbReference type="GO" id="GO:0019005">
    <property type="term" value="C:SCF ubiquitin ligase complex"/>
    <property type="evidence" value="ECO:0007669"/>
    <property type="project" value="TreeGrafter"/>
</dbReference>
<dbReference type="InterPro" id="IPR057207">
    <property type="entry name" value="FBXL15_LRR"/>
</dbReference>
<reference evidence="2 3" key="2">
    <citation type="submission" date="2018-11" db="EMBL/GenBank/DDBJ databases">
        <authorList>
            <consortium name="Pathogen Informatics"/>
        </authorList>
    </citation>
    <scope>NUCLEOTIDE SEQUENCE [LARGE SCALE GENOMIC DNA]</scope>
</reference>